<name>S7WBK2_ACIJU</name>
<evidence type="ECO:0000313" key="2">
    <source>
        <dbReference type="Proteomes" id="UP000018420"/>
    </source>
</evidence>
<accession>S7WBK2</accession>
<evidence type="ECO:0000313" key="1">
    <source>
        <dbReference type="EMBL" id="EPR80395.1"/>
    </source>
</evidence>
<gene>
    <name evidence="1" type="ORF">L292_1649</name>
</gene>
<protein>
    <submittedName>
        <fullName evidence="1">Uncharacterized protein</fullName>
    </submittedName>
</protein>
<proteinExistence type="predicted"/>
<dbReference type="RefSeq" id="WP_004911071.1">
    <property type="nucleotide sequence ID" value="NZ_ASYZ01000210.1"/>
</dbReference>
<dbReference type="EMBL" id="ASYZ01000210">
    <property type="protein sequence ID" value="EPR80395.1"/>
    <property type="molecule type" value="Genomic_DNA"/>
</dbReference>
<comment type="caution">
    <text evidence="1">The sequence shown here is derived from an EMBL/GenBank/DDBJ whole genome shotgun (WGS) entry which is preliminary data.</text>
</comment>
<reference evidence="1 2" key="1">
    <citation type="submission" date="2013-05" db="EMBL/GenBank/DDBJ databases">
        <title>Genome assembly of Acinetobacter junii MTCC 11364.</title>
        <authorList>
            <person name="Khatri I."/>
            <person name="Singh N.K."/>
            <person name="Subramanian S."/>
            <person name="Mayilraj S."/>
        </authorList>
    </citation>
    <scope>NUCLEOTIDE SEQUENCE [LARGE SCALE GENOMIC DNA]</scope>
    <source>
        <strain evidence="1 2">MTCC 11364</strain>
    </source>
</reference>
<dbReference type="Proteomes" id="UP000018420">
    <property type="component" value="Unassembled WGS sequence"/>
</dbReference>
<dbReference type="AlphaFoldDB" id="S7WBK2"/>
<organism evidence="1 2">
    <name type="scientific">Acinetobacter junii CIP 107470 = MTCC 11364</name>
    <dbReference type="NCBI Taxonomy" id="1217666"/>
    <lineage>
        <taxon>Bacteria</taxon>
        <taxon>Pseudomonadati</taxon>
        <taxon>Pseudomonadota</taxon>
        <taxon>Gammaproteobacteria</taxon>
        <taxon>Moraxellales</taxon>
        <taxon>Moraxellaceae</taxon>
        <taxon>Acinetobacter</taxon>
    </lineage>
</organism>
<sequence>MSKKFYSFNFLINHLKNNELEFSYENLKKLLIEIAPLENHQNTYAHIKFLLKLLILEDFPNFDIGDDYELEFIPRPKSFNSNLFYQEYEDSIDYPLISMIQQGFIKLNQVIKDDFKRIDKQTVNFLKFM</sequence>
<dbReference type="PATRIC" id="fig|1330047.3.peg.3278"/>